<gene>
    <name evidence="3" type="ORF">DPX16_19246</name>
</gene>
<name>A0A3N0YZK2_ANAGA</name>
<evidence type="ECO:0000313" key="4">
    <source>
        <dbReference type="Proteomes" id="UP000281406"/>
    </source>
</evidence>
<keyword evidence="1" id="KW-0175">Coiled coil</keyword>
<organism evidence="3 4">
    <name type="scientific">Anabarilius grahami</name>
    <name type="common">Kanglang fish</name>
    <name type="synonym">Barilius grahami</name>
    <dbReference type="NCBI Taxonomy" id="495550"/>
    <lineage>
        <taxon>Eukaryota</taxon>
        <taxon>Metazoa</taxon>
        <taxon>Chordata</taxon>
        <taxon>Craniata</taxon>
        <taxon>Vertebrata</taxon>
        <taxon>Euteleostomi</taxon>
        <taxon>Actinopterygii</taxon>
        <taxon>Neopterygii</taxon>
        <taxon>Teleostei</taxon>
        <taxon>Ostariophysi</taxon>
        <taxon>Cypriniformes</taxon>
        <taxon>Xenocyprididae</taxon>
        <taxon>Xenocypridinae</taxon>
        <taxon>Xenocypridinae incertae sedis</taxon>
        <taxon>Anabarilius</taxon>
    </lineage>
</organism>
<protein>
    <submittedName>
        <fullName evidence="3">Uncharacterized protein</fullName>
    </submittedName>
</protein>
<dbReference type="Proteomes" id="UP000281406">
    <property type="component" value="Unassembled WGS sequence"/>
</dbReference>
<dbReference type="AlphaFoldDB" id="A0A3N0YZK2"/>
<keyword evidence="4" id="KW-1185">Reference proteome</keyword>
<evidence type="ECO:0000256" key="2">
    <source>
        <dbReference type="SAM" id="MobiDB-lite"/>
    </source>
</evidence>
<proteinExistence type="predicted"/>
<feature type="region of interest" description="Disordered" evidence="2">
    <location>
        <begin position="50"/>
        <end position="69"/>
    </location>
</feature>
<evidence type="ECO:0000256" key="1">
    <source>
        <dbReference type="SAM" id="Coils"/>
    </source>
</evidence>
<evidence type="ECO:0000313" key="3">
    <source>
        <dbReference type="EMBL" id="ROL51727.1"/>
    </source>
</evidence>
<dbReference type="EMBL" id="RJVU01018281">
    <property type="protein sequence ID" value="ROL51727.1"/>
    <property type="molecule type" value="Genomic_DNA"/>
</dbReference>
<sequence>MASVSDASLPLSAGEDMFELHVVQLELETVERQIRTLLEKQAELCERQTALETSRADAHQSSDINMPSRAAGFNLDSSVHVY</sequence>
<comment type="caution">
    <text evidence="3">The sequence shown here is derived from an EMBL/GenBank/DDBJ whole genome shotgun (WGS) entry which is preliminary data.</text>
</comment>
<dbReference type="OrthoDB" id="10072345at2759"/>
<reference evidence="3 4" key="1">
    <citation type="submission" date="2018-10" db="EMBL/GenBank/DDBJ databases">
        <title>Genome assembly for a Yunnan-Guizhou Plateau 3E fish, Anabarilius grahami (Regan), and its evolutionary and genetic applications.</title>
        <authorList>
            <person name="Jiang W."/>
        </authorList>
    </citation>
    <scope>NUCLEOTIDE SEQUENCE [LARGE SCALE GENOMIC DNA]</scope>
    <source>
        <strain evidence="3">AG-KIZ</strain>
        <tissue evidence="3">Muscle</tissue>
    </source>
</reference>
<feature type="coiled-coil region" evidence="1">
    <location>
        <begin position="20"/>
        <end position="47"/>
    </location>
</feature>
<accession>A0A3N0YZK2</accession>